<accession>A0A7G8BLS7</accession>
<evidence type="ECO:0000313" key="2">
    <source>
        <dbReference type="Proteomes" id="UP000515312"/>
    </source>
</evidence>
<dbReference type="AlphaFoldDB" id="A0A7G8BLS7"/>
<evidence type="ECO:0008006" key="3">
    <source>
        <dbReference type="Google" id="ProtNLM"/>
    </source>
</evidence>
<dbReference type="RefSeq" id="WP_186744972.1">
    <property type="nucleotide sequence ID" value="NZ_CP060394.1"/>
</dbReference>
<evidence type="ECO:0000313" key="1">
    <source>
        <dbReference type="EMBL" id="QNI33497.1"/>
    </source>
</evidence>
<dbReference type="Proteomes" id="UP000515312">
    <property type="component" value="Chromosome"/>
</dbReference>
<proteinExistence type="predicted"/>
<dbReference type="InterPro" id="IPR008928">
    <property type="entry name" value="6-hairpin_glycosidase_sf"/>
</dbReference>
<organism evidence="1 2">
    <name type="scientific">Alloacidobacterium dinghuense</name>
    <dbReference type="NCBI Taxonomy" id="2763107"/>
    <lineage>
        <taxon>Bacteria</taxon>
        <taxon>Pseudomonadati</taxon>
        <taxon>Acidobacteriota</taxon>
        <taxon>Terriglobia</taxon>
        <taxon>Terriglobales</taxon>
        <taxon>Acidobacteriaceae</taxon>
        <taxon>Alloacidobacterium</taxon>
    </lineage>
</organism>
<dbReference type="EMBL" id="CP060394">
    <property type="protein sequence ID" value="QNI33497.1"/>
    <property type="molecule type" value="Genomic_DNA"/>
</dbReference>
<dbReference type="Gene3D" id="1.50.10.20">
    <property type="match status" value="1"/>
</dbReference>
<dbReference type="KEGG" id="adin:H7849_05990"/>
<dbReference type="SUPFAM" id="SSF48208">
    <property type="entry name" value="Six-hairpin glycosidases"/>
    <property type="match status" value="1"/>
</dbReference>
<keyword evidence="2" id="KW-1185">Reference proteome</keyword>
<name>A0A7G8BLS7_9BACT</name>
<gene>
    <name evidence="1" type="ORF">H7849_05990</name>
</gene>
<dbReference type="GO" id="GO:0005975">
    <property type="term" value="P:carbohydrate metabolic process"/>
    <property type="evidence" value="ECO:0007669"/>
    <property type="project" value="InterPro"/>
</dbReference>
<protein>
    <recommendedName>
        <fullName evidence="3">Delta-aminolevulinic acid dehydratase</fullName>
    </recommendedName>
</protein>
<reference evidence="1 2" key="1">
    <citation type="submission" date="2020-08" db="EMBL/GenBank/DDBJ databases">
        <title>Edaphobacter telluris sp. nov. and Acidobacterium dinghuensis sp. nov., two acidobacteria isolated from forest soil.</title>
        <authorList>
            <person name="Fu J."/>
            <person name="Qiu L."/>
        </authorList>
    </citation>
    <scope>NUCLEOTIDE SEQUENCE [LARGE SCALE GENOMIC DNA]</scope>
    <source>
        <strain evidence="1">4Y35</strain>
    </source>
</reference>
<sequence length="419" mass="48148">MLPARSLTLENPASAESIAAAKPVLHSIERLLHWLEIHDYRGYDTFDGLNARYVRPLTFNNALLRILLQQGVRRFPLNLRPFLGVAPERSTKGMGFLARGFIRLYQCTSDAMWRNRAESMLQWLVENQSPGYSGACWGNHFDYQSRSVFVKALSPSVVWTSLIGHAFLDAYDQFGNAKYLDTAISCCEHIDRDLGAYREGDTRCIHYFPTSTHQVHNANTLGASLLARTASYVGNSSWLDLATRAMQYTAKYQRDNGSWYYGEAGNLGWVDNFHTAYVLDCFKWYAMATNDHRFERQMMDGYQYWKENFFLSDGTPRYYDHKTLPLDIQCCSQAIDTLVFFRDRDAGSLPLALKVAQWTIKHMQDRSGYFYYRRYSRRIVNKTPTLHWGQATMFCALAGLYQALVGSEHFSNNLTAIAQ</sequence>